<accession>A0ABW3MM36</accession>
<sequence length="63" mass="6221">RDRPESQLAISGGAICTITAECGCSSTVTGGCPCGTVWGTPCIACGGPFVTDVLKLDLGDAST</sequence>
<comment type="caution">
    <text evidence="1">The sequence shown here is derived from an EMBL/GenBank/DDBJ whole genome shotgun (WGS) entry which is preliminary data.</text>
</comment>
<organism evidence="1 2">
    <name type="scientific">Kibdelosporangium lantanae</name>
    <dbReference type="NCBI Taxonomy" id="1497396"/>
    <lineage>
        <taxon>Bacteria</taxon>
        <taxon>Bacillati</taxon>
        <taxon>Actinomycetota</taxon>
        <taxon>Actinomycetes</taxon>
        <taxon>Pseudonocardiales</taxon>
        <taxon>Pseudonocardiaceae</taxon>
        <taxon>Kibdelosporangium</taxon>
    </lineage>
</organism>
<evidence type="ECO:0000313" key="1">
    <source>
        <dbReference type="EMBL" id="MFD1050319.1"/>
    </source>
</evidence>
<name>A0ABW3MM36_9PSEU</name>
<feature type="non-terminal residue" evidence="1">
    <location>
        <position position="1"/>
    </location>
</feature>
<protein>
    <submittedName>
        <fullName evidence="1">Uncharacterized protein</fullName>
    </submittedName>
</protein>
<keyword evidence="2" id="KW-1185">Reference proteome</keyword>
<reference evidence="2" key="1">
    <citation type="journal article" date="2019" name="Int. J. Syst. Evol. Microbiol.">
        <title>The Global Catalogue of Microorganisms (GCM) 10K type strain sequencing project: providing services to taxonomists for standard genome sequencing and annotation.</title>
        <authorList>
            <consortium name="The Broad Institute Genomics Platform"/>
            <consortium name="The Broad Institute Genome Sequencing Center for Infectious Disease"/>
            <person name="Wu L."/>
            <person name="Ma J."/>
        </authorList>
    </citation>
    <scope>NUCLEOTIDE SEQUENCE [LARGE SCALE GENOMIC DNA]</scope>
    <source>
        <strain evidence="2">JCM 31486</strain>
    </source>
</reference>
<proteinExistence type="predicted"/>
<gene>
    <name evidence="1" type="ORF">ACFQ1S_34740</name>
</gene>
<dbReference type="Proteomes" id="UP001597045">
    <property type="component" value="Unassembled WGS sequence"/>
</dbReference>
<evidence type="ECO:0000313" key="2">
    <source>
        <dbReference type="Proteomes" id="UP001597045"/>
    </source>
</evidence>
<dbReference type="EMBL" id="JBHTIS010002752">
    <property type="protein sequence ID" value="MFD1050319.1"/>
    <property type="molecule type" value="Genomic_DNA"/>
</dbReference>